<reference evidence="1" key="1">
    <citation type="submission" date="2021-01" db="EMBL/GenBank/DDBJ databases">
        <title>Genomic Encyclopedia of Type Strains, Phase IV (KMG-IV): sequencing the most valuable type-strain genomes for metagenomic binning, comparative biology and taxonomic classification.</title>
        <authorList>
            <person name="Goeker M."/>
        </authorList>
    </citation>
    <scope>NUCLEOTIDE SEQUENCE</scope>
    <source>
        <strain evidence="1">DSM 21943</strain>
    </source>
</reference>
<comment type="caution">
    <text evidence="1">The sequence shown here is derived from an EMBL/GenBank/DDBJ whole genome shotgun (WGS) entry which is preliminary data.</text>
</comment>
<proteinExistence type="predicted"/>
<dbReference type="Proteomes" id="UP001179280">
    <property type="component" value="Unassembled WGS sequence"/>
</dbReference>
<dbReference type="Gene3D" id="3.30.460.10">
    <property type="entry name" value="Beta Polymerase, domain 2"/>
    <property type="match status" value="1"/>
</dbReference>
<dbReference type="Pfam" id="PF04229">
    <property type="entry name" value="GrpB"/>
    <property type="match status" value="1"/>
</dbReference>
<evidence type="ECO:0000313" key="1">
    <source>
        <dbReference type="EMBL" id="MBM7838814.1"/>
    </source>
</evidence>
<name>A0ABS2STL9_9BACI</name>
<dbReference type="SUPFAM" id="SSF81301">
    <property type="entry name" value="Nucleotidyltransferase"/>
    <property type="match status" value="1"/>
</dbReference>
<dbReference type="PANTHER" id="PTHR34822">
    <property type="entry name" value="GRPB DOMAIN PROTEIN (AFU_ORTHOLOGUE AFUA_1G01530)"/>
    <property type="match status" value="1"/>
</dbReference>
<dbReference type="InterPro" id="IPR043519">
    <property type="entry name" value="NT_sf"/>
</dbReference>
<keyword evidence="2" id="KW-1185">Reference proteome</keyword>
<protein>
    <submittedName>
        <fullName evidence="1">GrpB-like predicted nucleotidyltransferase (UPF0157 family)</fullName>
    </submittedName>
</protein>
<organism evidence="1 2">
    <name type="scientific">Shouchella xiaoxiensis</name>
    <dbReference type="NCBI Taxonomy" id="766895"/>
    <lineage>
        <taxon>Bacteria</taxon>
        <taxon>Bacillati</taxon>
        <taxon>Bacillota</taxon>
        <taxon>Bacilli</taxon>
        <taxon>Bacillales</taxon>
        <taxon>Bacillaceae</taxon>
        <taxon>Shouchella</taxon>
    </lineage>
</organism>
<dbReference type="PANTHER" id="PTHR34822:SF1">
    <property type="entry name" value="GRPB FAMILY PROTEIN"/>
    <property type="match status" value="1"/>
</dbReference>
<accession>A0ABS2STL9</accession>
<dbReference type="RefSeq" id="WP_204466099.1">
    <property type="nucleotide sequence ID" value="NZ_JAFBCV010000005.1"/>
</dbReference>
<sequence length="171" mass="19958">MDVRLTDYTDLWAHSFTEEAKRLQSLFGDELIRIEHFGSTAVPGSKAKPVVDMIVLVQDINRIDLLNDTMKFHGYDIAGEWGIPGRRLFRKGWDKRSHHIHVYQSDHPEVDRHLLVRDFLRAHPKEVDAYNQLKVGLVALYPQTKEYSKAKKPYVQALERRALIWAKDHSK</sequence>
<gene>
    <name evidence="1" type="ORF">JOC54_002073</name>
</gene>
<dbReference type="InterPro" id="IPR007344">
    <property type="entry name" value="GrpB/CoaE"/>
</dbReference>
<dbReference type="EMBL" id="JAFBCV010000005">
    <property type="protein sequence ID" value="MBM7838814.1"/>
    <property type="molecule type" value="Genomic_DNA"/>
</dbReference>
<evidence type="ECO:0000313" key="2">
    <source>
        <dbReference type="Proteomes" id="UP001179280"/>
    </source>
</evidence>